<gene>
    <name evidence="1" type="ORF">TM448A01786_0006</name>
</gene>
<accession>A0A6H1ZRD8</accession>
<dbReference type="AlphaFoldDB" id="A0A6H1ZRD8"/>
<protein>
    <submittedName>
        <fullName evidence="1">Uncharacterized protein</fullName>
    </submittedName>
</protein>
<dbReference type="EMBL" id="MT144199">
    <property type="protein sequence ID" value="QJA50496.1"/>
    <property type="molecule type" value="Genomic_DNA"/>
</dbReference>
<evidence type="ECO:0000313" key="1">
    <source>
        <dbReference type="EMBL" id="QJA50496.1"/>
    </source>
</evidence>
<reference evidence="1" key="1">
    <citation type="submission" date="2020-03" db="EMBL/GenBank/DDBJ databases">
        <title>The deep terrestrial virosphere.</title>
        <authorList>
            <person name="Holmfeldt K."/>
            <person name="Nilsson E."/>
            <person name="Simone D."/>
            <person name="Lopez-Fernandez M."/>
            <person name="Wu X."/>
            <person name="de Brujin I."/>
            <person name="Lundin D."/>
            <person name="Andersson A."/>
            <person name="Bertilsson S."/>
            <person name="Dopson M."/>
        </authorList>
    </citation>
    <scope>NUCLEOTIDE SEQUENCE</scope>
    <source>
        <strain evidence="1">TM448A01786</strain>
    </source>
</reference>
<sequence length="141" mass="15932">MGTNFYYFEDRKKHRQHIGKRSAAGPFCWDCGVSLCADGNNGVHFSKRWLGECPKCGQKPIEEDLGVSSAGRELGFNKMKPKTKNGVASCSSFTWAISPVDFKKLRGGHIWDEYDRKVKDFAAVLSECPIQRFDMIGREFS</sequence>
<proteinExistence type="predicted"/>
<organism evidence="1">
    <name type="scientific">viral metagenome</name>
    <dbReference type="NCBI Taxonomy" id="1070528"/>
    <lineage>
        <taxon>unclassified sequences</taxon>
        <taxon>metagenomes</taxon>
        <taxon>organismal metagenomes</taxon>
    </lineage>
</organism>
<name>A0A6H1ZRD8_9ZZZZ</name>